<evidence type="ECO:0000256" key="2">
    <source>
        <dbReference type="ARBA" id="ARBA00022692"/>
    </source>
</evidence>
<evidence type="ECO:0000256" key="5">
    <source>
        <dbReference type="PIRSR" id="PIRSR604254-1"/>
    </source>
</evidence>
<comment type="caution">
    <text evidence="7">The sequence shown here is derived from an EMBL/GenBank/DDBJ whole genome shotgun (WGS) entry which is preliminary data.</text>
</comment>
<feature type="transmembrane region" description="Helical" evidence="6">
    <location>
        <begin position="82"/>
        <end position="100"/>
    </location>
</feature>
<keyword evidence="5" id="KW-0479">Metal-binding</keyword>
<keyword evidence="3 6" id="KW-1133">Transmembrane helix</keyword>
<evidence type="ECO:0000256" key="6">
    <source>
        <dbReference type="SAM" id="Phobius"/>
    </source>
</evidence>
<proteinExistence type="predicted"/>
<dbReference type="RefSeq" id="WP_126144601.1">
    <property type="nucleotide sequence ID" value="NZ_RXHU01000107.1"/>
</dbReference>
<evidence type="ECO:0000256" key="4">
    <source>
        <dbReference type="ARBA" id="ARBA00023136"/>
    </source>
</evidence>
<dbReference type="GO" id="GO:0046872">
    <property type="term" value="F:metal ion binding"/>
    <property type="evidence" value="ECO:0007669"/>
    <property type="project" value="UniProtKB-KW"/>
</dbReference>
<evidence type="ECO:0000256" key="3">
    <source>
        <dbReference type="ARBA" id="ARBA00022989"/>
    </source>
</evidence>
<dbReference type="Proteomes" id="UP000276128">
    <property type="component" value="Unassembled WGS sequence"/>
</dbReference>
<dbReference type="OrthoDB" id="9813689at2"/>
<accession>A0A430J5D1</accession>
<dbReference type="EMBL" id="RXHU01000107">
    <property type="protein sequence ID" value="RTE03039.1"/>
    <property type="molecule type" value="Genomic_DNA"/>
</dbReference>
<keyword evidence="5" id="KW-0862">Zinc</keyword>
<comment type="subcellular location">
    <subcellularLocation>
        <location evidence="1">Membrane</location>
        <topology evidence="1">Multi-pass membrane protein</topology>
    </subcellularLocation>
</comment>
<dbReference type="GO" id="GO:0016020">
    <property type="term" value="C:membrane"/>
    <property type="evidence" value="ECO:0007669"/>
    <property type="project" value="UniProtKB-SubCell"/>
</dbReference>
<keyword evidence="8" id="KW-1185">Reference proteome</keyword>
<feature type="binding site" evidence="5">
    <location>
        <position position="187"/>
    </location>
    <ligand>
        <name>Zn(2+)</name>
        <dbReference type="ChEBI" id="CHEBI:29105"/>
    </ligand>
</feature>
<evidence type="ECO:0000313" key="7">
    <source>
        <dbReference type="EMBL" id="RTE03039.1"/>
    </source>
</evidence>
<dbReference type="AlphaFoldDB" id="A0A430J5D1"/>
<dbReference type="Pfam" id="PF03006">
    <property type="entry name" value="HlyIII"/>
    <property type="match status" value="1"/>
</dbReference>
<feature type="transmembrane region" description="Helical" evidence="6">
    <location>
        <begin position="192"/>
        <end position="209"/>
    </location>
</feature>
<feature type="transmembrane region" description="Helical" evidence="6">
    <location>
        <begin position="106"/>
        <end position="123"/>
    </location>
</feature>
<dbReference type="PANTHER" id="PTHR20855:SF3">
    <property type="entry name" value="LD03007P"/>
    <property type="match status" value="1"/>
</dbReference>
<name>A0A430J5D1_9BACL</name>
<reference evidence="7 8" key="1">
    <citation type="submission" date="2018-12" db="EMBL/GenBank/DDBJ databases">
        <title>Bacillus ochoae sp. nov., Paenibacillus whitsoniae sp. nov., Paenibacillus spiritus sp. nov. Isolated from the Mars Exploration Rover during spacecraft assembly.</title>
        <authorList>
            <person name="Seuylemezian A."/>
            <person name="Vaishampayan P."/>
        </authorList>
    </citation>
    <scope>NUCLEOTIDE SEQUENCE [LARGE SCALE GENOMIC DNA]</scope>
    <source>
        <strain evidence="7 8">MER 54</strain>
    </source>
</reference>
<feature type="binding site" evidence="5">
    <location>
        <position position="191"/>
    </location>
    <ligand>
        <name>Zn(2+)</name>
        <dbReference type="ChEBI" id="CHEBI:29105"/>
    </ligand>
</feature>
<gene>
    <name evidence="7" type="ORF">EJQ19_28365</name>
</gene>
<protein>
    <submittedName>
        <fullName evidence="7">Hemolysin D</fullName>
    </submittedName>
</protein>
<evidence type="ECO:0000313" key="8">
    <source>
        <dbReference type="Proteomes" id="UP000276128"/>
    </source>
</evidence>
<feature type="transmembrane region" description="Helical" evidence="6">
    <location>
        <begin position="135"/>
        <end position="153"/>
    </location>
</feature>
<feature type="transmembrane region" description="Helical" evidence="6">
    <location>
        <begin position="159"/>
        <end position="180"/>
    </location>
</feature>
<keyword evidence="4 6" id="KW-0472">Membrane</keyword>
<evidence type="ECO:0000256" key="1">
    <source>
        <dbReference type="ARBA" id="ARBA00004141"/>
    </source>
</evidence>
<feature type="binding site" evidence="5">
    <location>
        <position position="65"/>
    </location>
    <ligand>
        <name>Zn(2+)</name>
        <dbReference type="ChEBI" id="CHEBI:29105"/>
    </ligand>
</feature>
<feature type="transmembrane region" description="Helical" evidence="6">
    <location>
        <begin position="41"/>
        <end position="61"/>
    </location>
</feature>
<organism evidence="7 8">
    <name type="scientific">Paenibacillus whitsoniae</name>
    <dbReference type="NCBI Taxonomy" id="2496558"/>
    <lineage>
        <taxon>Bacteria</taxon>
        <taxon>Bacillati</taxon>
        <taxon>Bacillota</taxon>
        <taxon>Bacilli</taxon>
        <taxon>Bacillales</taxon>
        <taxon>Paenibacillaceae</taxon>
        <taxon>Paenibacillus</taxon>
    </lineage>
</organism>
<sequence>MHLRFLPKEEPINALSHGIGIGLSLWGLVLLLQRAALFEDAVYLASNAVFGVSFCLLYAASTLLHSTRSPKWSERFERLDHAAIFIAIAGTYTPFLLIAWQGRLATELLTAIWLLALGGVLFVRRVIDRFLPWGLLLYLIMGCIMFGVIVPLFHRLPGVGFQMLLYGSLSYLAGVPFFLWRRLRYHHAIWHLFVLVGSTFHFFAVYGYVMPALL</sequence>
<dbReference type="InterPro" id="IPR004254">
    <property type="entry name" value="AdipoR/HlyIII-related"/>
</dbReference>
<feature type="transmembrane region" description="Helical" evidence="6">
    <location>
        <begin position="12"/>
        <end position="35"/>
    </location>
</feature>
<keyword evidence="2 6" id="KW-0812">Transmembrane</keyword>
<dbReference type="PANTHER" id="PTHR20855">
    <property type="entry name" value="ADIPOR/PROGESTIN RECEPTOR-RELATED"/>
    <property type="match status" value="1"/>
</dbReference>